<evidence type="ECO:0000313" key="4">
    <source>
        <dbReference type="EMBL" id="CAF4199069.1"/>
    </source>
</evidence>
<dbReference type="Proteomes" id="UP000663829">
    <property type="component" value="Unassembled WGS sequence"/>
</dbReference>
<dbReference type="EMBL" id="CAJOBA010040828">
    <property type="protein sequence ID" value="CAF4101602.1"/>
    <property type="molecule type" value="Genomic_DNA"/>
</dbReference>
<dbReference type="AlphaFoldDB" id="A0A815GJA2"/>
<gene>
    <name evidence="2" type="ORF">GPM918_LOCUS30352</name>
    <name evidence="1" type="ORF">OVA965_LOCUS28320</name>
    <name evidence="4" type="ORF">SRO942_LOCUS30963</name>
    <name evidence="3" type="ORF">TMI583_LOCUS29071</name>
</gene>
<evidence type="ECO:0000313" key="2">
    <source>
        <dbReference type="EMBL" id="CAF1339342.1"/>
    </source>
</evidence>
<sequence length="284" mass="32309">MDLPDDCFDYCDTKFFDFARKLADPLEAELFEIQHVRSVPSLLKTHDSVSIMELDCLDLNQIKDTISFKVSNGPRVVKAAVKGNMEFLIEAFSNKNELHLKQQKVKCSKTVAASIAKHSSSSPVSHSRKDVLSKDDHEKFIVDSLSNWGKSNSDSLRMNELELIYDSDFTLAIQENSSQFEATIHGTGRTDVKLLIQGGKFQISNYYKHLKAVKCQMMKQKKKIDKEAKQQQQQSSSNTETSRKLETSKYIVNYMVLKTRLILKKVLLNTKSSIKNVYVCPNVV</sequence>
<evidence type="ECO:0000313" key="3">
    <source>
        <dbReference type="EMBL" id="CAF4101602.1"/>
    </source>
</evidence>
<name>A0A815GJA2_9BILA</name>
<dbReference type="Proteomes" id="UP000677228">
    <property type="component" value="Unassembled WGS sequence"/>
</dbReference>
<comment type="caution">
    <text evidence="2">The sequence shown here is derived from an EMBL/GenBank/DDBJ whole genome shotgun (WGS) entry which is preliminary data.</text>
</comment>
<protein>
    <submittedName>
        <fullName evidence="2">Uncharacterized protein</fullName>
    </submittedName>
</protein>
<evidence type="ECO:0000313" key="1">
    <source>
        <dbReference type="EMBL" id="CAF1296396.1"/>
    </source>
</evidence>
<dbReference type="EMBL" id="CAJOBC010057784">
    <property type="protein sequence ID" value="CAF4199069.1"/>
    <property type="molecule type" value="Genomic_DNA"/>
</dbReference>
<evidence type="ECO:0000313" key="5">
    <source>
        <dbReference type="Proteomes" id="UP000663829"/>
    </source>
</evidence>
<accession>A0A815GJA2</accession>
<keyword evidence="5" id="KW-1185">Reference proteome</keyword>
<reference evidence="2" key="1">
    <citation type="submission" date="2021-02" db="EMBL/GenBank/DDBJ databases">
        <authorList>
            <person name="Nowell W R."/>
        </authorList>
    </citation>
    <scope>NUCLEOTIDE SEQUENCE</scope>
</reference>
<dbReference type="Proteomes" id="UP000681722">
    <property type="component" value="Unassembled WGS sequence"/>
</dbReference>
<proteinExistence type="predicted"/>
<dbReference type="EMBL" id="CAJNOQ010014315">
    <property type="protein sequence ID" value="CAF1339342.1"/>
    <property type="molecule type" value="Genomic_DNA"/>
</dbReference>
<organism evidence="2 5">
    <name type="scientific">Didymodactylos carnosus</name>
    <dbReference type="NCBI Taxonomy" id="1234261"/>
    <lineage>
        <taxon>Eukaryota</taxon>
        <taxon>Metazoa</taxon>
        <taxon>Spiralia</taxon>
        <taxon>Gnathifera</taxon>
        <taxon>Rotifera</taxon>
        <taxon>Eurotatoria</taxon>
        <taxon>Bdelloidea</taxon>
        <taxon>Philodinida</taxon>
        <taxon>Philodinidae</taxon>
        <taxon>Didymodactylos</taxon>
    </lineage>
</organism>
<dbReference type="EMBL" id="CAJNOK010019254">
    <property type="protein sequence ID" value="CAF1296396.1"/>
    <property type="molecule type" value="Genomic_DNA"/>
</dbReference>
<dbReference type="Proteomes" id="UP000682733">
    <property type="component" value="Unassembled WGS sequence"/>
</dbReference>